<dbReference type="NCBIfam" id="TIGR00026">
    <property type="entry name" value="hi_GC_TIGR00026"/>
    <property type="match status" value="1"/>
</dbReference>
<accession>A0A846Y3X9</accession>
<dbReference type="GO" id="GO:0070967">
    <property type="term" value="F:coenzyme F420 binding"/>
    <property type="evidence" value="ECO:0007669"/>
    <property type="project" value="TreeGrafter"/>
</dbReference>
<dbReference type="PANTHER" id="PTHR39428:SF3">
    <property type="entry name" value="DEAZAFLAVIN-DEPENDENT NITROREDUCTASE"/>
    <property type="match status" value="1"/>
</dbReference>
<dbReference type="EMBL" id="JAAXOP010000009">
    <property type="protein sequence ID" value="NKY51978.1"/>
    <property type="molecule type" value="Genomic_DNA"/>
</dbReference>
<dbReference type="SUPFAM" id="SSF50475">
    <property type="entry name" value="FMN-binding split barrel"/>
    <property type="match status" value="1"/>
</dbReference>
<comment type="caution">
    <text evidence="3">The sequence shown here is derived from an EMBL/GenBank/DDBJ whole genome shotgun (WGS) entry which is preliminary data.</text>
</comment>
<evidence type="ECO:0000256" key="2">
    <source>
        <dbReference type="ARBA" id="ARBA00049106"/>
    </source>
</evidence>
<protein>
    <submittedName>
        <fullName evidence="3">Nitroreductase family deazaflavin-dependent oxidoreductase</fullName>
    </submittedName>
</protein>
<evidence type="ECO:0000313" key="4">
    <source>
        <dbReference type="Proteomes" id="UP000565711"/>
    </source>
</evidence>
<dbReference type="Gene3D" id="2.30.110.10">
    <property type="entry name" value="Electron Transport, Fmn-binding Protein, Chain A"/>
    <property type="match status" value="1"/>
</dbReference>
<dbReference type="Proteomes" id="UP000565711">
    <property type="component" value="Unassembled WGS sequence"/>
</dbReference>
<evidence type="ECO:0000313" key="3">
    <source>
        <dbReference type="EMBL" id="NKY51978.1"/>
    </source>
</evidence>
<gene>
    <name evidence="3" type="ORF">HGA08_17300</name>
</gene>
<comment type="similarity">
    <text evidence="1">Belongs to the F420H(2)-dependent quinone reductase family.</text>
</comment>
<dbReference type="GO" id="GO:0005886">
    <property type="term" value="C:plasma membrane"/>
    <property type="evidence" value="ECO:0007669"/>
    <property type="project" value="TreeGrafter"/>
</dbReference>
<organism evidence="3 4">
    <name type="scientific">Nocardia vermiculata</name>
    <dbReference type="NCBI Taxonomy" id="257274"/>
    <lineage>
        <taxon>Bacteria</taxon>
        <taxon>Bacillati</taxon>
        <taxon>Actinomycetota</taxon>
        <taxon>Actinomycetes</taxon>
        <taxon>Mycobacteriales</taxon>
        <taxon>Nocardiaceae</taxon>
        <taxon>Nocardia</taxon>
    </lineage>
</organism>
<name>A0A846Y3X9_9NOCA</name>
<dbReference type="InterPro" id="IPR012349">
    <property type="entry name" value="Split_barrel_FMN-bd"/>
</dbReference>
<comment type="catalytic activity">
    <reaction evidence="2">
        <text>oxidized coenzyme F420-(gamma-L-Glu)(n) + a quinol + H(+) = reduced coenzyme F420-(gamma-L-Glu)(n) + a quinone</text>
        <dbReference type="Rhea" id="RHEA:39663"/>
        <dbReference type="Rhea" id="RHEA-COMP:12939"/>
        <dbReference type="Rhea" id="RHEA-COMP:14378"/>
        <dbReference type="ChEBI" id="CHEBI:15378"/>
        <dbReference type="ChEBI" id="CHEBI:24646"/>
        <dbReference type="ChEBI" id="CHEBI:132124"/>
        <dbReference type="ChEBI" id="CHEBI:133980"/>
        <dbReference type="ChEBI" id="CHEBI:139511"/>
    </reaction>
</comment>
<dbReference type="InterPro" id="IPR004378">
    <property type="entry name" value="F420H2_quin_Rdtase"/>
</dbReference>
<dbReference type="AlphaFoldDB" id="A0A846Y3X9"/>
<reference evidence="3 4" key="1">
    <citation type="submission" date="2020-04" db="EMBL/GenBank/DDBJ databases">
        <title>MicrobeNet Type strains.</title>
        <authorList>
            <person name="Nicholson A.C."/>
        </authorList>
    </citation>
    <scope>NUCLEOTIDE SEQUENCE [LARGE SCALE GENOMIC DNA]</scope>
    <source>
        <strain evidence="3 4">JCM 12354</strain>
    </source>
</reference>
<dbReference type="PANTHER" id="PTHR39428">
    <property type="entry name" value="F420H(2)-DEPENDENT QUINONE REDUCTASE RV1261C"/>
    <property type="match status" value="1"/>
</dbReference>
<dbReference type="Pfam" id="PF04075">
    <property type="entry name" value="F420H2_quin_red"/>
    <property type="match status" value="1"/>
</dbReference>
<dbReference type="RefSeq" id="WP_084474207.1">
    <property type="nucleotide sequence ID" value="NZ_JAAXOP010000009.1"/>
</dbReference>
<proteinExistence type="inferred from homology"/>
<keyword evidence="4" id="KW-1185">Reference proteome</keyword>
<sequence length="160" mass="17791">MTRFAETISAASRFANRRGIYAGRRSTRVHAALYRWSKGRLGGYMPGRKSARILLLDHTGAKSGTPRTSPLMYVEAGAAVAIAASKAGQPNHPAWYHNLLAHPDVTIRLDGEVRAVRARIATGEEYPQLWRSFVAMTPDFEFYREQAGSRVIPIVVLEPR</sequence>
<evidence type="ECO:0000256" key="1">
    <source>
        <dbReference type="ARBA" id="ARBA00008710"/>
    </source>
</evidence>
<dbReference type="GO" id="GO:0016491">
    <property type="term" value="F:oxidoreductase activity"/>
    <property type="evidence" value="ECO:0007669"/>
    <property type="project" value="InterPro"/>
</dbReference>